<dbReference type="InterPro" id="IPR036291">
    <property type="entry name" value="NAD(P)-bd_dom_sf"/>
</dbReference>
<dbReference type="Pfam" id="PF03807">
    <property type="entry name" value="F420_oxidored"/>
    <property type="match status" value="1"/>
</dbReference>
<dbReference type="GO" id="GO:0004735">
    <property type="term" value="F:pyrroline-5-carboxylate reductase activity"/>
    <property type="evidence" value="ECO:0007669"/>
    <property type="project" value="UniProtKB-EC"/>
</dbReference>
<organism evidence="9 10">
    <name type="scientific">Lysobacter arvi</name>
    <dbReference type="NCBI Taxonomy" id="3038776"/>
    <lineage>
        <taxon>Bacteria</taxon>
        <taxon>Pseudomonadati</taxon>
        <taxon>Pseudomonadota</taxon>
        <taxon>Gammaproteobacteria</taxon>
        <taxon>Lysobacterales</taxon>
        <taxon>Lysobacteraceae</taxon>
        <taxon>Lysobacter</taxon>
    </lineage>
</organism>
<evidence type="ECO:0000256" key="4">
    <source>
        <dbReference type="HAMAP-Rule" id="MF_01925"/>
    </source>
</evidence>
<comment type="caution">
    <text evidence="9">The sequence shown here is derived from an EMBL/GenBank/DDBJ whole genome shotgun (WGS) entry which is preliminary data.</text>
</comment>
<comment type="subcellular location">
    <subcellularLocation>
        <location evidence="4">Cytoplasm</location>
    </subcellularLocation>
</comment>
<dbReference type="EC" id="1.5.1.2" evidence="4 5"/>
<comment type="similarity">
    <text evidence="1 4 6">Belongs to the pyrroline-5-carboxylate reductase family.</text>
</comment>
<gene>
    <name evidence="4 9" type="primary">proC</name>
    <name evidence="9" type="ORF">P8609_08825</name>
</gene>
<dbReference type="PROSITE" id="PS00521">
    <property type="entry name" value="P5CR"/>
    <property type="match status" value="1"/>
</dbReference>
<evidence type="ECO:0000313" key="10">
    <source>
        <dbReference type="Proteomes" id="UP001233535"/>
    </source>
</evidence>
<keyword evidence="4 6" id="KW-0641">Proline biosynthesis</keyword>
<dbReference type="InterPro" id="IPR029036">
    <property type="entry name" value="P5CR_dimer"/>
</dbReference>
<evidence type="ECO:0000259" key="7">
    <source>
        <dbReference type="Pfam" id="PF03807"/>
    </source>
</evidence>
<evidence type="ECO:0000256" key="2">
    <source>
        <dbReference type="ARBA" id="ARBA00022857"/>
    </source>
</evidence>
<dbReference type="Gene3D" id="3.40.50.720">
    <property type="entry name" value="NAD(P)-binding Rossmann-like Domain"/>
    <property type="match status" value="1"/>
</dbReference>
<evidence type="ECO:0000256" key="5">
    <source>
        <dbReference type="NCBIfam" id="TIGR00112"/>
    </source>
</evidence>
<keyword evidence="4" id="KW-0963">Cytoplasm</keyword>
<dbReference type="InterPro" id="IPR053790">
    <property type="entry name" value="P5CR-like_CS"/>
</dbReference>
<evidence type="ECO:0000256" key="1">
    <source>
        <dbReference type="ARBA" id="ARBA00005525"/>
    </source>
</evidence>
<comment type="pathway">
    <text evidence="4 6">Amino-acid biosynthesis; L-proline biosynthesis; L-proline from L-glutamate 5-semialdehyde: step 1/1.</text>
</comment>
<dbReference type="PIRSF" id="PIRSF000193">
    <property type="entry name" value="Pyrrol-5-carb_rd"/>
    <property type="match status" value="1"/>
</dbReference>
<dbReference type="Gene3D" id="1.10.3730.10">
    <property type="entry name" value="ProC C-terminal domain-like"/>
    <property type="match status" value="1"/>
</dbReference>
<dbReference type="PANTHER" id="PTHR11645">
    <property type="entry name" value="PYRROLINE-5-CARBOXYLATE REDUCTASE"/>
    <property type="match status" value="1"/>
</dbReference>
<comment type="catalytic activity">
    <reaction evidence="4 6">
        <text>L-proline + NADP(+) = (S)-1-pyrroline-5-carboxylate + NADPH + 2 H(+)</text>
        <dbReference type="Rhea" id="RHEA:14109"/>
        <dbReference type="ChEBI" id="CHEBI:15378"/>
        <dbReference type="ChEBI" id="CHEBI:17388"/>
        <dbReference type="ChEBI" id="CHEBI:57783"/>
        <dbReference type="ChEBI" id="CHEBI:58349"/>
        <dbReference type="ChEBI" id="CHEBI:60039"/>
        <dbReference type="EC" id="1.5.1.2"/>
    </reaction>
</comment>
<dbReference type="InterPro" id="IPR000304">
    <property type="entry name" value="Pyrroline-COOH_reductase"/>
</dbReference>
<dbReference type="SUPFAM" id="SSF48179">
    <property type="entry name" value="6-phosphogluconate dehydrogenase C-terminal domain-like"/>
    <property type="match status" value="1"/>
</dbReference>
<evidence type="ECO:0000256" key="3">
    <source>
        <dbReference type="ARBA" id="ARBA00023002"/>
    </source>
</evidence>
<dbReference type="InterPro" id="IPR008927">
    <property type="entry name" value="6-PGluconate_DH-like_C_sf"/>
</dbReference>
<evidence type="ECO:0000313" key="9">
    <source>
        <dbReference type="EMBL" id="MDR0183072.1"/>
    </source>
</evidence>
<keyword evidence="3 4" id="KW-0560">Oxidoreductase</keyword>
<dbReference type="Proteomes" id="UP001233535">
    <property type="component" value="Unassembled WGS sequence"/>
</dbReference>
<dbReference type="HAMAP" id="MF_01925">
    <property type="entry name" value="P5C_reductase"/>
    <property type="match status" value="1"/>
</dbReference>
<sequence>MPAASNSPTGARSRVPGLDNAIAFIGGGNMARSLIGGLVSRGRPATAIRVAEPVAALRDALQQDFGVHCAEHASAAAEGADVWVLAVKPQVMREVCTALLPLAQARRPLVVSIAAGITTAQLERWLGGDLPVVRAMPNTPALLGAGITGLFANARTDAAQRADADELLQAVGPTVWIDDEATMDAVTAVSGSGPAYVFLLAEAMQAAGVAQGLSPDAARALVQQTLLGASTMLVEQSEPADVLRARVTSPGGTTQAAIETFEAGGFRELVDRAIAAATERGRQLSAAND</sequence>
<dbReference type="SUPFAM" id="SSF51735">
    <property type="entry name" value="NAD(P)-binding Rossmann-fold domains"/>
    <property type="match status" value="1"/>
</dbReference>
<proteinExistence type="inferred from homology"/>
<accession>A0ABU1CD10</accession>
<dbReference type="PANTHER" id="PTHR11645:SF0">
    <property type="entry name" value="PYRROLINE-5-CARBOXYLATE REDUCTASE 3"/>
    <property type="match status" value="1"/>
</dbReference>
<reference evidence="9 10" key="1">
    <citation type="submission" date="2023-04" db="EMBL/GenBank/DDBJ databases">
        <title>Lysobacter sp. strain UC isolated from soil sample.</title>
        <authorList>
            <person name="Choksket S."/>
            <person name="Harshvardhan F."/>
            <person name="Rana R."/>
            <person name="Patil P.B."/>
            <person name="Korpole S."/>
        </authorList>
    </citation>
    <scope>NUCLEOTIDE SEQUENCE [LARGE SCALE GENOMIC DNA]</scope>
    <source>
        <strain evidence="9 10">UC</strain>
    </source>
</reference>
<dbReference type="EMBL" id="JARUHG010000002">
    <property type="protein sequence ID" value="MDR0183072.1"/>
    <property type="molecule type" value="Genomic_DNA"/>
</dbReference>
<dbReference type="InterPro" id="IPR028939">
    <property type="entry name" value="P5C_Rdtase_cat_N"/>
</dbReference>
<protein>
    <recommendedName>
        <fullName evidence="4 5">Pyrroline-5-carboxylate reductase</fullName>
        <shortName evidence="4">P5C reductase</shortName>
        <shortName evidence="4">P5CR</shortName>
        <ecNumber evidence="4 5">1.5.1.2</ecNumber>
    </recommendedName>
    <alternativeName>
        <fullName evidence="4">PCA reductase</fullName>
    </alternativeName>
</protein>
<comment type="function">
    <text evidence="4">Catalyzes the reduction of 1-pyrroline-5-carboxylate (PCA) to L-proline.</text>
</comment>
<comment type="catalytic activity">
    <reaction evidence="4">
        <text>L-proline + NAD(+) = (S)-1-pyrroline-5-carboxylate + NADH + 2 H(+)</text>
        <dbReference type="Rhea" id="RHEA:14105"/>
        <dbReference type="ChEBI" id="CHEBI:15378"/>
        <dbReference type="ChEBI" id="CHEBI:17388"/>
        <dbReference type="ChEBI" id="CHEBI:57540"/>
        <dbReference type="ChEBI" id="CHEBI:57945"/>
        <dbReference type="ChEBI" id="CHEBI:60039"/>
        <dbReference type="EC" id="1.5.1.2"/>
    </reaction>
</comment>
<evidence type="ECO:0000256" key="6">
    <source>
        <dbReference type="RuleBase" id="RU003903"/>
    </source>
</evidence>
<feature type="domain" description="Pyrroline-5-carboxylate reductase dimerisation" evidence="8">
    <location>
        <begin position="180"/>
        <end position="284"/>
    </location>
</feature>
<feature type="domain" description="Pyrroline-5-carboxylate reductase catalytic N-terminal" evidence="7">
    <location>
        <begin position="22"/>
        <end position="116"/>
    </location>
</feature>
<keyword evidence="10" id="KW-1185">Reference proteome</keyword>
<keyword evidence="2 4" id="KW-0521">NADP</keyword>
<dbReference type="Pfam" id="PF14748">
    <property type="entry name" value="P5CR_dimer"/>
    <property type="match status" value="1"/>
</dbReference>
<name>A0ABU1CD10_9GAMM</name>
<keyword evidence="4 6" id="KW-0028">Amino-acid biosynthesis</keyword>
<dbReference type="NCBIfam" id="TIGR00112">
    <property type="entry name" value="proC"/>
    <property type="match status" value="1"/>
</dbReference>
<evidence type="ECO:0000259" key="8">
    <source>
        <dbReference type="Pfam" id="PF14748"/>
    </source>
</evidence>